<evidence type="ECO:0000256" key="9">
    <source>
        <dbReference type="ARBA" id="ARBA00022840"/>
    </source>
</evidence>
<comment type="caution">
    <text evidence="16">The sequence shown here is derived from an EMBL/GenBank/DDBJ whole genome shotgun (WGS) entry which is preliminary data.</text>
</comment>
<dbReference type="PANTHER" id="PTHR47958">
    <property type="entry name" value="ATP-DEPENDENT RNA HELICASE DBP3"/>
    <property type="match status" value="1"/>
</dbReference>
<feature type="compositionally biased region" description="Basic residues" evidence="13">
    <location>
        <begin position="161"/>
        <end position="170"/>
    </location>
</feature>
<dbReference type="InterPro" id="IPR014001">
    <property type="entry name" value="Helicase_ATP-bd"/>
</dbReference>
<evidence type="ECO:0000256" key="4">
    <source>
        <dbReference type="ARBA" id="ARBA00022517"/>
    </source>
</evidence>
<keyword evidence="5" id="KW-0698">rRNA processing</keyword>
<dbReference type="GO" id="GO:0003724">
    <property type="term" value="F:RNA helicase activity"/>
    <property type="evidence" value="ECO:0007669"/>
    <property type="project" value="UniProtKB-EC"/>
</dbReference>
<evidence type="ECO:0000259" key="15">
    <source>
        <dbReference type="PROSITE" id="PS51194"/>
    </source>
</evidence>
<evidence type="ECO:0000256" key="13">
    <source>
        <dbReference type="SAM" id="MobiDB-lite"/>
    </source>
</evidence>
<keyword evidence="4" id="KW-0690">Ribosome biogenesis</keyword>
<evidence type="ECO:0000256" key="2">
    <source>
        <dbReference type="ARBA" id="ARBA00009334"/>
    </source>
</evidence>
<proteinExistence type="inferred from homology"/>
<dbReference type="GO" id="GO:0016787">
    <property type="term" value="F:hydrolase activity"/>
    <property type="evidence" value="ECO:0007669"/>
    <property type="project" value="UniProtKB-KW"/>
</dbReference>
<feature type="region of interest" description="Disordered" evidence="13">
    <location>
        <begin position="1"/>
        <end position="203"/>
    </location>
</feature>
<dbReference type="Pfam" id="PF00270">
    <property type="entry name" value="DEAD"/>
    <property type="match status" value="1"/>
</dbReference>
<dbReference type="SMART" id="SM00487">
    <property type="entry name" value="DEXDc"/>
    <property type="match status" value="1"/>
</dbReference>
<sequence length="663" mass="72147">MSKDTIVKKEKKSKKSESKGKDVEVVEDVSVNTEQPKASDSTEKKKKKKSKRLEETVDEDAMVVDSEAPAQDGEKKKKKSKKSKDGEDVAMAVDSQVQGEDEDKKKEKEKKEKKKRAAEESAAAPEESVPEAEESEKKKKRKREEKDEEAADVAASSSSKKEKKEKKKRRKEEVAASGPSTSTTTAESSASPAPGPSKSVTAPATPAEAAAFLEKHSITIHTPPGATPVTPVTQFSQLNIPAELQVSFAKFKEPSPIQACTWPPALEGRDVVGIAETGSGKTLAFGIPALVKLLKTPPPSGKGKSTISVLVVAPTRELAIQTHDTLSALGQPFGIASVAVFGGVPKDPQVRMLKNANKAKDGLTTRIIVGTPGRLLDLMQEGACDLSEVNYLVLDEADRMLDKGFENDIRNIISSTKPAAERQTMMFSATWPEAVRRLASTFQRDPIRVTVGSDDLTANSRVEQRVEVFDDARSKDQRLLNLLKTLAHKKTTTTGAEESRVLVFALYKKEASRVEQMLRRQGYSVGALHGDMSQTARMETLENFKNGTTGLMVATDVAARGLDIPNVGAVINYTFPLTIEDYIHRIGRTGRGGKSGKSITFFTGDAHEKALAGEFAKVLNESGFDYSALKKFPMTIKKREHSAYGAFFRDDIPVPKGPTKIVF</sequence>
<keyword evidence="7 12" id="KW-0378">Hydrolase</keyword>
<feature type="domain" description="Helicase C-terminal" evidence="15">
    <location>
        <begin position="478"/>
        <end position="640"/>
    </location>
</feature>
<dbReference type="SMART" id="SM00490">
    <property type="entry name" value="HELICc"/>
    <property type="match status" value="1"/>
</dbReference>
<protein>
    <recommendedName>
        <fullName evidence="3">RNA helicase</fullName>
        <ecNumber evidence="3">3.6.4.13</ecNumber>
    </recommendedName>
</protein>
<dbReference type="SUPFAM" id="SSF52540">
    <property type="entry name" value="P-loop containing nucleoside triphosphate hydrolases"/>
    <property type="match status" value="1"/>
</dbReference>
<gene>
    <name evidence="16" type="ORF">D9613_001589</name>
</gene>
<evidence type="ECO:0000256" key="3">
    <source>
        <dbReference type="ARBA" id="ARBA00012552"/>
    </source>
</evidence>
<evidence type="ECO:0000256" key="6">
    <source>
        <dbReference type="ARBA" id="ARBA00022741"/>
    </source>
</evidence>
<dbReference type="InterPro" id="IPR000629">
    <property type="entry name" value="RNA-helicase_DEAD-box_CS"/>
</dbReference>
<feature type="compositionally biased region" description="Low complexity" evidence="13">
    <location>
        <begin position="175"/>
        <end position="192"/>
    </location>
</feature>
<dbReference type="PROSITE" id="PS51192">
    <property type="entry name" value="HELICASE_ATP_BIND_1"/>
    <property type="match status" value="1"/>
</dbReference>
<keyword evidence="6 12" id="KW-0547">Nucleotide-binding</keyword>
<evidence type="ECO:0000256" key="12">
    <source>
        <dbReference type="RuleBase" id="RU000492"/>
    </source>
</evidence>
<evidence type="ECO:0000256" key="8">
    <source>
        <dbReference type="ARBA" id="ARBA00022806"/>
    </source>
</evidence>
<dbReference type="InterPro" id="IPR001650">
    <property type="entry name" value="Helicase_C-like"/>
</dbReference>
<keyword evidence="10" id="KW-0539">Nucleus</keyword>
<dbReference type="InterPro" id="IPR044742">
    <property type="entry name" value="DEAD/DEAH_RhlB"/>
</dbReference>
<dbReference type="InterPro" id="IPR027417">
    <property type="entry name" value="P-loop_NTPase"/>
</dbReference>
<dbReference type="CDD" id="cd18787">
    <property type="entry name" value="SF2_C_DEAD"/>
    <property type="match status" value="1"/>
</dbReference>
<reference evidence="16 17" key="1">
    <citation type="submission" date="2019-12" db="EMBL/GenBank/DDBJ databases">
        <authorList>
            <person name="Floudas D."/>
            <person name="Bentzer J."/>
            <person name="Ahren D."/>
            <person name="Johansson T."/>
            <person name="Persson P."/>
            <person name="Tunlid A."/>
        </authorList>
    </citation>
    <scope>NUCLEOTIDE SEQUENCE [LARGE SCALE GENOMIC DNA]</scope>
    <source>
        <strain evidence="16 17">CBS 102.39</strain>
    </source>
</reference>
<dbReference type="PROSITE" id="PS00039">
    <property type="entry name" value="DEAD_ATP_HELICASE"/>
    <property type="match status" value="1"/>
</dbReference>
<dbReference type="GO" id="GO:0003676">
    <property type="term" value="F:nucleic acid binding"/>
    <property type="evidence" value="ECO:0007669"/>
    <property type="project" value="InterPro"/>
</dbReference>
<comment type="similarity">
    <text evidence="2">Belongs to the DEAD box helicase family. DDX5/DBP2 subfamily.</text>
</comment>
<accession>A0A8H4R5Q1</accession>
<evidence type="ECO:0000259" key="14">
    <source>
        <dbReference type="PROSITE" id="PS51192"/>
    </source>
</evidence>
<evidence type="ECO:0000256" key="10">
    <source>
        <dbReference type="ARBA" id="ARBA00023242"/>
    </source>
</evidence>
<evidence type="ECO:0000313" key="17">
    <source>
        <dbReference type="Proteomes" id="UP000521872"/>
    </source>
</evidence>
<dbReference type="EMBL" id="JAACJL010000001">
    <property type="protein sequence ID" value="KAF4623777.1"/>
    <property type="molecule type" value="Genomic_DNA"/>
</dbReference>
<keyword evidence="9 12" id="KW-0067">ATP-binding</keyword>
<feature type="domain" description="Helicase ATP-binding" evidence="14">
    <location>
        <begin position="262"/>
        <end position="449"/>
    </location>
</feature>
<name>A0A8H4R5Q1_9AGAR</name>
<evidence type="ECO:0000256" key="11">
    <source>
        <dbReference type="ARBA" id="ARBA00037449"/>
    </source>
</evidence>
<dbReference type="Proteomes" id="UP000521872">
    <property type="component" value="Unassembled WGS sequence"/>
</dbReference>
<organism evidence="16 17">
    <name type="scientific">Agrocybe pediades</name>
    <dbReference type="NCBI Taxonomy" id="84607"/>
    <lineage>
        <taxon>Eukaryota</taxon>
        <taxon>Fungi</taxon>
        <taxon>Dikarya</taxon>
        <taxon>Basidiomycota</taxon>
        <taxon>Agaricomycotina</taxon>
        <taxon>Agaricomycetes</taxon>
        <taxon>Agaricomycetidae</taxon>
        <taxon>Agaricales</taxon>
        <taxon>Agaricineae</taxon>
        <taxon>Strophariaceae</taxon>
        <taxon>Agrocybe</taxon>
    </lineage>
</organism>
<keyword evidence="8 12" id="KW-0347">Helicase</keyword>
<comment type="function">
    <text evidence="11">ATP-dependent RNA helicase required for 60S ribosomal subunit synthesis. Involved in efficient pre-rRNA processing, predominantly at site A3, which is necessary for the normal formation of 25S and 5.8S rRNAs.</text>
</comment>
<evidence type="ECO:0000313" key="16">
    <source>
        <dbReference type="EMBL" id="KAF4623777.1"/>
    </source>
</evidence>
<dbReference type="CDD" id="cd00268">
    <property type="entry name" value="DEADc"/>
    <property type="match status" value="1"/>
</dbReference>
<dbReference type="AlphaFoldDB" id="A0A8H4R5Q1"/>
<dbReference type="PROSITE" id="PS51194">
    <property type="entry name" value="HELICASE_CTER"/>
    <property type="match status" value="1"/>
</dbReference>
<comment type="subcellular location">
    <subcellularLocation>
        <location evidence="1">Nucleus</location>
        <location evidence="1">Nucleolus</location>
    </subcellularLocation>
</comment>
<dbReference type="GO" id="GO:0005524">
    <property type="term" value="F:ATP binding"/>
    <property type="evidence" value="ECO:0007669"/>
    <property type="project" value="UniProtKB-KW"/>
</dbReference>
<evidence type="ECO:0000256" key="7">
    <source>
        <dbReference type="ARBA" id="ARBA00022801"/>
    </source>
</evidence>
<dbReference type="EC" id="3.6.4.13" evidence="3"/>
<dbReference type="Gene3D" id="3.40.50.300">
    <property type="entry name" value="P-loop containing nucleotide triphosphate hydrolases"/>
    <property type="match status" value="2"/>
</dbReference>
<dbReference type="Pfam" id="PF00271">
    <property type="entry name" value="Helicase_C"/>
    <property type="match status" value="1"/>
</dbReference>
<feature type="compositionally biased region" description="Basic and acidic residues" evidence="13">
    <location>
        <begin position="15"/>
        <end position="24"/>
    </location>
</feature>
<dbReference type="InterPro" id="IPR011545">
    <property type="entry name" value="DEAD/DEAH_box_helicase_dom"/>
</dbReference>
<evidence type="ECO:0000256" key="5">
    <source>
        <dbReference type="ARBA" id="ARBA00022552"/>
    </source>
</evidence>
<keyword evidence="17" id="KW-1185">Reference proteome</keyword>
<evidence type="ECO:0000256" key="1">
    <source>
        <dbReference type="ARBA" id="ARBA00004604"/>
    </source>
</evidence>